<dbReference type="AlphaFoldDB" id="A0A4P9VZ52"/>
<dbReference type="PANTHER" id="PTHR22893">
    <property type="entry name" value="NADH OXIDOREDUCTASE-RELATED"/>
    <property type="match status" value="1"/>
</dbReference>
<gene>
    <name evidence="1" type="ORF">BDK51DRAFT_49258</name>
</gene>
<protein>
    <submittedName>
        <fullName evidence="1">Uncharacterized protein</fullName>
    </submittedName>
</protein>
<organism evidence="1 2">
    <name type="scientific">Blyttiomyces helicus</name>
    <dbReference type="NCBI Taxonomy" id="388810"/>
    <lineage>
        <taxon>Eukaryota</taxon>
        <taxon>Fungi</taxon>
        <taxon>Fungi incertae sedis</taxon>
        <taxon>Chytridiomycota</taxon>
        <taxon>Chytridiomycota incertae sedis</taxon>
        <taxon>Chytridiomycetes</taxon>
        <taxon>Chytridiomycetes incertae sedis</taxon>
        <taxon>Blyttiomyces</taxon>
    </lineage>
</organism>
<keyword evidence="2" id="KW-1185">Reference proteome</keyword>
<dbReference type="Gene3D" id="3.20.20.70">
    <property type="entry name" value="Aldolase class I"/>
    <property type="match status" value="1"/>
</dbReference>
<dbReference type="SUPFAM" id="SSF51395">
    <property type="entry name" value="FMN-linked oxidoreductases"/>
    <property type="match status" value="1"/>
</dbReference>
<reference evidence="2" key="1">
    <citation type="journal article" date="2018" name="Nat. Microbiol.">
        <title>Leveraging single-cell genomics to expand the fungal tree of life.</title>
        <authorList>
            <person name="Ahrendt S.R."/>
            <person name="Quandt C.A."/>
            <person name="Ciobanu D."/>
            <person name="Clum A."/>
            <person name="Salamov A."/>
            <person name="Andreopoulos B."/>
            <person name="Cheng J.F."/>
            <person name="Woyke T."/>
            <person name="Pelin A."/>
            <person name="Henrissat B."/>
            <person name="Reynolds N.K."/>
            <person name="Benny G.L."/>
            <person name="Smith M.E."/>
            <person name="James T.Y."/>
            <person name="Grigoriev I.V."/>
        </authorList>
    </citation>
    <scope>NUCLEOTIDE SEQUENCE [LARGE SCALE GENOMIC DNA]</scope>
</reference>
<dbReference type="GO" id="GO:0010181">
    <property type="term" value="F:FMN binding"/>
    <property type="evidence" value="ECO:0007669"/>
    <property type="project" value="InterPro"/>
</dbReference>
<proteinExistence type="predicted"/>
<dbReference type="InterPro" id="IPR045247">
    <property type="entry name" value="Oye-like"/>
</dbReference>
<dbReference type="Proteomes" id="UP000269721">
    <property type="component" value="Unassembled WGS sequence"/>
</dbReference>
<dbReference type="InterPro" id="IPR013785">
    <property type="entry name" value="Aldolase_TIM"/>
</dbReference>
<name>A0A4P9VZ52_9FUNG</name>
<dbReference type="PANTHER" id="PTHR22893:SF91">
    <property type="entry name" value="NADPH DEHYDROGENASE 2-RELATED"/>
    <property type="match status" value="1"/>
</dbReference>
<evidence type="ECO:0000313" key="2">
    <source>
        <dbReference type="Proteomes" id="UP000269721"/>
    </source>
</evidence>
<evidence type="ECO:0000313" key="1">
    <source>
        <dbReference type="EMBL" id="RKO84265.1"/>
    </source>
</evidence>
<sequence>HFRPLIKNAKVLFNGDLQGAEAAELVASGQIDAAVFGRPFIANPDLPHRILNGLPLAGLDWQTLYGAQGGAKFEDWAKGYTDYPVYKA</sequence>
<feature type="non-terminal residue" evidence="1">
    <location>
        <position position="1"/>
    </location>
</feature>
<accession>A0A4P9VZ52</accession>
<dbReference type="EMBL" id="ML000301">
    <property type="protein sequence ID" value="RKO84265.1"/>
    <property type="molecule type" value="Genomic_DNA"/>
</dbReference>
<dbReference type="GO" id="GO:0016491">
    <property type="term" value="F:oxidoreductase activity"/>
    <property type="evidence" value="ECO:0007669"/>
    <property type="project" value="InterPro"/>
</dbReference>
<dbReference type="OrthoDB" id="3004217at2759"/>